<name>A0ABR3T5Y3_9PEZI</name>
<dbReference type="Proteomes" id="UP001521116">
    <property type="component" value="Unassembled WGS sequence"/>
</dbReference>
<evidence type="ECO:0000256" key="5">
    <source>
        <dbReference type="ARBA" id="ARBA00038359"/>
    </source>
</evidence>
<feature type="transmembrane region" description="Helical" evidence="7">
    <location>
        <begin position="164"/>
        <end position="189"/>
    </location>
</feature>
<dbReference type="PANTHER" id="PTHR33048:SF93">
    <property type="entry name" value="INTEGRAL MEMBRANE PROTEIN"/>
    <property type="match status" value="1"/>
</dbReference>
<proteinExistence type="inferred from homology"/>
<evidence type="ECO:0000256" key="1">
    <source>
        <dbReference type="ARBA" id="ARBA00004141"/>
    </source>
</evidence>
<evidence type="ECO:0000313" key="9">
    <source>
        <dbReference type="EMBL" id="KAL1634985.1"/>
    </source>
</evidence>
<keyword evidence="2 7" id="KW-0812">Transmembrane</keyword>
<comment type="similarity">
    <text evidence="5">Belongs to the SAT4 family.</text>
</comment>
<sequence>MVVLTGLGPTVIVVMWVQTIVALVFVCLRLYTRWRLIRNVGLDDHLSWVSMLLFFLYTVFITIAALNGLGSHSTELTGDQFATATKWELMGQTCNILAIATSKSSVAVFLIRIVNVAWHKWMLHFCIASTCFVCVSCIIFMFTQCTPVQSIWDHRIPTVCHFNFTVNAIFSGSYTAAMDFWLAIFPWFVLWTLNMKRKERLTISFGLSLGVLAGICGIVRAVELNGIAAKADYLYATVPLLLWGSTELLVCLLCATIPVLRPFYKKVTGKGSSTDPYSNNYNTSGNKLPSSSTHSRGAKLDSAAKSKIGIKLSSWRNRGTVSTVVRGGVTSDSASDESALFKDGAATGGIMEITRVTQVDVAYERAGEGREVDSVDAGSRGTGV</sequence>
<evidence type="ECO:0000256" key="4">
    <source>
        <dbReference type="ARBA" id="ARBA00023136"/>
    </source>
</evidence>
<evidence type="ECO:0000256" key="7">
    <source>
        <dbReference type="SAM" id="Phobius"/>
    </source>
</evidence>
<evidence type="ECO:0000256" key="2">
    <source>
        <dbReference type="ARBA" id="ARBA00022692"/>
    </source>
</evidence>
<feature type="transmembrane region" description="Helical" evidence="7">
    <location>
        <begin position="6"/>
        <end position="28"/>
    </location>
</feature>
<evidence type="ECO:0000256" key="3">
    <source>
        <dbReference type="ARBA" id="ARBA00022989"/>
    </source>
</evidence>
<accession>A0ABR3T5Y3</accession>
<protein>
    <recommendedName>
        <fullName evidence="8">Rhodopsin domain-containing protein</fullName>
    </recommendedName>
</protein>
<comment type="caution">
    <text evidence="9">The sequence shown here is derived from an EMBL/GenBank/DDBJ whole genome shotgun (WGS) entry which is preliminary data.</text>
</comment>
<feature type="transmembrane region" description="Helical" evidence="7">
    <location>
        <begin position="123"/>
        <end position="144"/>
    </location>
</feature>
<evidence type="ECO:0000313" key="10">
    <source>
        <dbReference type="Proteomes" id="UP001521116"/>
    </source>
</evidence>
<feature type="compositionally biased region" description="Polar residues" evidence="6">
    <location>
        <begin position="270"/>
        <end position="295"/>
    </location>
</feature>
<dbReference type="PANTHER" id="PTHR33048">
    <property type="entry name" value="PTH11-LIKE INTEGRAL MEMBRANE PROTEIN (AFU_ORTHOLOGUE AFUA_5G11245)"/>
    <property type="match status" value="1"/>
</dbReference>
<keyword evidence="3 7" id="KW-1133">Transmembrane helix</keyword>
<evidence type="ECO:0000256" key="6">
    <source>
        <dbReference type="SAM" id="MobiDB-lite"/>
    </source>
</evidence>
<feature type="transmembrane region" description="Helical" evidence="7">
    <location>
        <begin position="234"/>
        <end position="260"/>
    </location>
</feature>
<keyword evidence="4 7" id="KW-0472">Membrane</keyword>
<feature type="domain" description="Rhodopsin" evidence="8">
    <location>
        <begin position="28"/>
        <end position="265"/>
    </location>
</feature>
<dbReference type="InterPro" id="IPR049326">
    <property type="entry name" value="Rhodopsin_dom_fungi"/>
</dbReference>
<comment type="subcellular location">
    <subcellularLocation>
        <location evidence="1">Membrane</location>
        <topology evidence="1">Multi-pass membrane protein</topology>
    </subcellularLocation>
</comment>
<feature type="transmembrane region" description="Helical" evidence="7">
    <location>
        <begin position="89"/>
        <end position="111"/>
    </location>
</feature>
<dbReference type="Pfam" id="PF20684">
    <property type="entry name" value="Fung_rhodopsin"/>
    <property type="match status" value="1"/>
</dbReference>
<reference evidence="9 10" key="1">
    <citation type="submission" date="2024-02" db="EMBL/GenBank/DDBJ databases">
        <title>De novo assembly and annotation of 12 fungi associated with fruit tree decline syndrome in Ontario, Canada.</title>
        <authorList>
            <person name="Sulman M."/>
            <person name="Ellouze W."/>
            <person name="Ilyukhin E."/>
        </authorList>
    </citation>
    <scope>NUCLEOTIDE SEQUENCE [LARGE SCALE GENOMIC DNA]</scope>
    <source>
        <strain evidence="9 10">M1-105</strain>
    </source>
</reference>
<organism evidence="9 10">
    <name type="scientific">Neofusicoccum ribis</name>
    <dbReference type="NCBI Taxonomy" id="45134"/>
    <lineage>
        <taxon>Eukaryota</taxon>
        <taxon>Fungi</taxon>
        <taxon>Dikarya</taxon>
        <taxon>Ascomycota</taxon>
        <taxon>Pezizomycotina</taxon>
        <taxon>Dothideomycetes</taxon>
        <taxon>Dothideomycetes incertae sedis</taxon>
        <taxon>Botryosphaeriales</taxon>
        <taxon>Botryosphaeriaceae</taxon>
        <taxon>Neofusicoccum</taxon>
    </lineage>
</organism>
<gene>
    <name evidence="9" type="ORF">SLS56_002070</name>
</gene>
<evidence type="ECO:0000259" key="8">
    <source>
        <dbReference type="Pfam" id="PF20684"/>
    </source>
</evidence>
<feature type="transmembrane region" description="Helical" evidence="7">
    <location>
        <begin position="48"/>
        <end position="69"/>
    </location>
</feature>
<feature type="region of interest" description="Disordered" evidence="6">
    <location>
        <begin position="270"/>
        <end position="300"/>
    </location>
</feature>
<dbReference type="InterPro" id="IPR052337">
    <property type="entry name" value="SAT4-like"/>
</dbReference>
<feature type="transmembrane region" description="Helical" evidence="7">
    <location>
        <begin position="201"/>
        <end position="222"/>
    </location>
</feature>
<dbReference type="EMBL" id="JAJVDC020000013">
    <property type="protein sequence ID" value="KAL1634985.1"/>
    <property type="molecule type" value="Genomic_DNA"/>
</dbReference>
<keyword evidence="10" id="KW-1185">Reference proteome</keyword>